<dbReference type="KEGG" id="lsd:EMK97_10705"/>
<dbReference type="Pfam" id="PF05494">
    <property type="entry name" value="MlaC"/>
    <property type="match status" value="1"/>
</dbReference>
<dbReference type="InterPro" id="IPR042245">
    <property type="entry name" value="Tgt2/MlaC_sf"/>
</dbReference>
<dbReference type="AlphaFoldDB" id="A0A4P6P599"/>
<evidence type="ECO:0000256" key="1">
    <source>
        <dbReference type="SAM" id="SignalP"/>
    </source>
</evidence>
<dbReference type="PIRSF" id="PIRSF004649">
    <property type="entry name" value="MlaC"/>
    <property type="match status" value="1"/>
</dbReference>
<organism evidence="2 3">
    <name type="scientific">Litorilituus sediminis</name>
    <dbReference type="NCBI Taxonomy" id="718192"/>
    <lineage>
        <taxon>Bacteria</taxon>
        <taxon>Pseudomonadati</taxon>
        <taxon>Pseudomonadota</taxon>
        <taxon>Gammaproteobacteria</taxon>
        <taxon>Alteromonadales</taxon>
        <taxon>Colwelliaceae</taxon>
        <taxon>Litorilituus</taxon>
    </lineage>
</organism>
<keyword evidence="3" id="KW-1185">Reference proteome</keyword>
<dbReference type="PANTHER" id="PTHR36573:SF1">
    <property type="entry name" value="INTERMEMBRANE PHOSPHOLIPID TRANSPORT SYSTEM BINDING PROTEIN MLAC"/>
    <property type="match status" value="1"/>
</dbReference>
<sequence>MGNLLKNIALVGLLVLTSATALASQNNQVESSPYLVLKEVGNKLFTRISANQQEIKKFPYLMRDIVEQELMPSIDYRYASYRILGKHLKKISKEQRADFVEAMRHYLVRTYATALTKYKNQQVIFEADKPTQGKKIVSVKTQIIDMNAPTIDVIFKMRKDKKTGQWKAFDMVVEGISLLSSKQAELSNKIAKQGVEQVTLELAALTK</sequence>
<reference evidence="2 3" key="1">
    <citation type="submission" date="2018-12" db="EMBL/GenBank/DDBJ databases">
        <title>Complete genome of Litorilituus sediminis.</title>
        <authorList>
            <person name="Liu A."/>
            <person name="Rong J."/>
        </authorList>
    </citation>
    <scope>NUCLEOTIDE SEQUENCE [LARGE SCALE GENOMIC DNA]</scope>
    <source>
        <strain evidence="2 3">JCM 17549</strain>
    </source>
</reference>
<protein>
    <submittedName>
        <fullName evidence="2">ABC transporter substrate-binding protein</fullName>
    </submittedName>
</protein>
<dbReference type="Gene3D" id="3.10.450.710">
    <property type="entry name" value="Tgt2/MlaC"/>
    <property type="match status" value="1"/>
</dbReference>
<proteinExistence type="predicted"/>
<dbReference type="OrthoDB" id="9787053at2"/>
<evidence type="ECO:0000313" key="2">
    <source>
        <dbReference type="EMBL" id="QBG36148.1"/>
    </source>
</evidence>
<name>A0A4P6P599_9GAMM</name>
<keyword evidence="1" id="KW-0732">Signal</keyword>
<feature type="signal peptide" evidence="1">
    <location>
        <begin position="1"/>
        <end position="23"/>
    </location>
</feature>
<dbReference type="Proteomes" id="UP000290244">
    <property type="component" value="Chromosome"/>
</dbReference>
<gene>
    <name evidence="2" type="ORF">EMK97_10705</name>
</gene>
<dbReference type="RefSeq" id="WP_130602020.1">
    <property type="nucleotide sequence ID" value="NZ_CP034759.1"/>
</dbReference>
<dbReference type="InterPro" id="IPR008869">
    <property type="entry name" value="MlaC/ttg2D"/>
</dbReference>
<feature type="chain" id="PRO_5020485169" evidence="1">
    <location>
        <begin position="24"/>
        <end position="207"/>
    </location>
</feature>
<accession>A0A4P6P599</accession>
<dbReference type="PANTHER" id="PTHR36573">
    <property type="entry name" value="INTERMEMBRANE PHOSPHOLIPID TRANSPORT SYSTEM BINDING PROTEIN MLAC"/>
    <property type="match status" value="1"/>
</dbReference>
<dbReference type="EMBL" id="CP034759">
    <property type="protein sequence ID" value="QBG36148.1"/>
    <property type="molecule type" value="Genomic_DNA"/>
</dbReference>
<evidence type="ECO:0000313" key="3">
    <source>
        <dbReference type="Proteomes" id="UP000290244"/>
    </source>
</evidence>